<proteinExistence type="predicted"/>
<gene>
    <name evidence="1" type="ORF">E0489_01075</name>
</gene>
<name>A0ABY2KBK6_9DEIN</name>
<reference evidence="1 2" key="1">
    <citation type="submission" date="2019-03" db="EMBL/GenBank/DDBJ databases">
        <title>Thermus tengchongensis species for the arsenic transformation mechanism.</title>
        <authorList>
            <person name="Yuan G.C."/>
        </authorList>
    </citation>
    <scope>NUCLEOTIDE SEQUENCE [LARGE SCALE GENOMIC DNA]</scope>
    <source>
        <strain evidence="1 2">15Y</strain>
    </source>
</reference>
<organism evidence="1 2">
    <name type="scientific">Thermus tengchongensis</name>
    <dbReference type="NCBI Taxonomy" id="1214928"/>
    <lineage>
        <taxon>Bacteria</taxon>
        <taxon>Thermotogati</taxon>
        <taxon>Deinococcota</taxon>
        <taxon>Deinococci</taxon>
        <taxon>Thermales</taxon>
        <taxon>Thermaceae</taxon>
        <taxon>Thermus</taxon>
    </lineage>
</organism>
<evidence type="ECO:0008006" key="3">
    <source>
        <dbReference type="Google" id="ProtNLM"/>
    </source>
</evidence>
<keyword evidence="2" id="KW-1185">Reference proteome</keyword>
<dbReference type="Proteomes" id="UP000297244">
    <property type="component" value="Unassembled WGS sequence"/>
</dbReference>
<dbReference type="RefSeq" id="WP_135342788.1">
    <property type="nucleotide sequence ID" value="NZ_ML214239.1"/>
</dbReference>
<evidence type="ECO:0000313" key="2">
    <source>
        <dbReference type="Proteomes" id="UP000297244"/>
    </source>
</evidence>
<dbReference type="EMBL" id="SKBL01000001">
    <property type="protein sequence ID" value="TFU18143.1"/>
    <property type="molecule type" value="Genomic_DNA"/>
</dbReference>
<comment type="caution">
    <text evidence="1">The sequence shown here is derived from an EMBL/GenBank/DDBJ whole genome shotgun (WGS) entry which is preliminary data.</text>
</comment>
<evidence type="ECO:0000313" key="1">
    <source>
        <dbReference type="EMBL" id="TFU18143.1"/>
    </source>
</evidence>
<accession>A0ABY2KBK6</accession>
<sequence>MGRGTKAAHPQAEGILGLPEVFWQELFGEVDRLRDLYERFQEAGGEERKALEEAILHSLTHLWAHARVMWEEMALSEEDEA</sequence>
<protein>
    <recommendedName>
        <fullName evidence="3">DinB family protein</fullName>
    </recommendedName>
</protein>